<dbReference type="AlphaFoldDB" id="A0A5C6DP64"/>
<evidence type="ECO:0000313" key="3">
    <source>
        <dbReference type="Proteomes" id="UP000315471"/>
    </source>
</evidence>
<evidence type="ECO:0008006" key="4">
    <source>
        <dbReference type="Google" id="ProtNLM"/>
    </source>
</evidence>
<feature type="transmembrane region" description="Helical" evidence="1">
    <location>
        <begin position="52"/>
        <end position="69"/>
    </location>
</feature>
<dbReference type="Proteomes" id="UP000315471">
    <property type="component" value="Unassembled WGS sequence"/>
</dbReference>
<accession>A0A5C6DP64</accession>
<reference evidence="2 3" key="1">
    <citation type="submission" date="2019-02" db="EMBL/GenBank/DDBJ databases">
        <title>Deep-cultivation of Planctomycetes and their phenomic and genomic characterization uncovers novel biology.</title>
        <authorList>
            <person name="Wiegand S."/>
            <person name="Jogler M."/>
            <person name="Boedeker C."/>
            <person name="Pinto D."/>
            <person name="Vollmers J."/>
            <person name="Rivas-Marin E."/>
            <person name="Kohn T."/>
            <person name="Peeters S.H."/>
            <person name="Heuer A."/>
            <person name="Rast P."/>
            <person name="Oberbeckmann S."/>
            <person name="Bunk B."/>
            <person name="Jeske O."/>
            <person name="Meyerdierks A."/>
            <person name="Storesund J.E."/>
            <person name="Kallscheuer N."/>
            <person name="Luecker S."/>
            <person name="Lage O.M."/>
            <person name="Pohl T."/>
            <person name="Merkel B.J."/>
            <person name="Hornburger P."/>
            <person name="Mueller R.-W."/>
            <person name="Bruemmer F."/>
            <person name="Labrenz M."/>
            <person name="Spormann A.M."/>
            <person name="Op Den Camp H."/>
            <person name="Overmann J."/>
            <person name="Amann R."/>
            <person name="Jetten M.S.M."/>
            <person name="Mascher T."/>
            <person name="Medema M.H."/>
            <person name="Devos D.P."/>
            <person name="Kaster A.-K."/>
            <person name="Ovreas L."/>
            <person name="Rohde M."/>
            <person name="Galperin M.Y."/>
            <person name="Jogler C."/>
        </authorList>
    </citation>
    <scope>NUCLEOTIDE SEQUENCE [LARGE SCALE GENOMIC DNA]</scope>
    <source>
        <strain evidence="2 3">Q31b</strain>
    </source>
</reference>
<organism evidence="2 3">
    <name type="scientific">Novipirellula aureliae</name>
    <dbReference type="NCBI Taxonomy" id="2527966"/>
    <lineage>
        <taxon>Bacteria</taxon>
        <taxon>Pseudomonadati</taxon>
        <taxon>Planctomycetota</taxon>
        <taxon>Planctomycetia</taxon>
        <taxon>Pirellulales</taxon>
        <taxon>Pirellulaceae</taxon>
        <taxon>Novipirellula</taxon>
    </lineage>
</organism>
<proteinExistence type="predicted"/>
<sequence>MPRKPRYEVADPAEVQVFHLIQRCVRRAYLCGQDRFSGQSFKHRRGWIRDRLEFLASIFGIDCLTYTVLSTHMHIVLMYGGKYCTTGKPRGPVYGTVLGRKIQAASSFG</sequence>
<name>A0A5C6DP64_9BACT</name>
<dbReference type="PANTHER" id="PTHR34322:SF2">
    <property type="entry name" value="TRANSPOSASE IS200-LIKE DOMAIN-CONTAINING PROTEIN"/>
    <property type="match status" value="1"/>
</dbReference>
<protein>
    <recommendedName>
        <fullName evidence="4">Transposase IS200-like domain-containing protein</fullName>
    </recommendedName>
</protein>
<keyword evidence="3" id="KW-1185">Reference proteome</keyword>
<evidence type="ECO:0000256" key="1">
    <source>
        <dbReference type="SAM" id="Phobius"/>
    </source>
</evidence>
<keyword evidence="1" id="KW-1133">Transmembrane helix</keyword>
<keyword evidence="1" id="KW-0472">Membrane</keyword>
<dbReference type="EMBL" id="SJPY01000006">
    <property type="protein sequence ID" value="TWU39093.1"/>
    <property type="molecule type" value="Genomic_DNA"/>
</dbReference>
<gene>
    <name evidence="2" type="ORF">Q31b_41750</name>
</gene>
<evidence type="ECO:0000313" key="2">
    <source>
        <dbReference type="EMBL" id="TWU39093.1"/>
    </source>
</evidence>
<dbReference type="PANTHER" id="PTHR34322">
    <property type="entry name" value="TRANSPOSASE, Y1_TNP DOMAIN-CONTAINING"/>
    <property type="match status" value="1"/>
</dbReference>
<keyword evidence="1" id="KW-0812">Transmembrane</keyword>
<comment type="caution">
    <text evidence="2">The sequence shown here is derived from an EMBL/GenBank/DDBJ whole genome shotgun (WGS) entry which is preliminary data.</text>
</comment>